<accession>F0RGX9</accession>
<name>F0RGX9_CELLC</name>
<dbReference type="Proteomes" id="UP000007487">
    <property type="component" value="Chromosome"/>
</dbReference>
<proteinExistence type="predicted"/>
<dbReference type="HOGENOM" id="CLU_1728072_0_0_10"/>
<protein>
    <recommendedName>
        <fullName evidence="3">DUF3806 domain-containing protein</fullName>
    </recommendedName>
</protein>
<reference evidence="1 2" key="1">
    <citation type="journal article" date="2011" name="Stand. Genomic Sci.">
        <title>Complete genome sequence of Cellulophaga lytica type strain (LIM- 21).</title>
        <authorList>
            <person name="Pati A."/>
            <person name="Abt B."/>
            <person name="Teshima H."/>
            <person name="Nolan M."/>
            <person name="Lapidus A."/>
            <person name="Lucas S."/>
            <person name="Hammon N."/>
            <person name="Deshpande S."/>
            <person name="Cheng J.F."/>
            <person name="Tapia R."/>
            <person name="Han C."/>
            <person name="Goodwin L."/>
            <person name="Pitluck S."/>
            <person name="Liolios K."/>
            <person name="Pagani I."/>
            <person name="Mavromatis K."/>
            <person name="Ovchinikova G."/>
            <person name="Chen A."/>
            <person name="Palaniappan K."/>
            <person name="Land M."/>
            <person name="Hauser L."/>
            <person name="Jeffries C.D."/>
            <person name="Detter J.C."/>
            <person name="Brambilla E.M."/>
            <person name="Kannan K.P."/>
            <person name="Rohde M."/>
            <person name="Spring S."/>
            <person name="Goker M."/>
            <person name="Woyke T."/>
            <person name="Bristow J."/>
            <person name="Eisen J.A."/>
            <person name="Markowitz V."/>
            <person name="Hugenholtz P."/>
            <person name="Kyrpides N.C."/>
            <person name="Klenk H.P."/>
            <person name="Ivanova N."/>
        </authorList>
    </citation>
    <scope>NUCLEOTIDE SEQUENCE [LARGE SCALE GENOMIC DNA]</scope>
    <source>
        <strain evidence="2">ATCC 23178 / DSM 7489 / JCM 8516 / NBRC 14961 / NCIMB 1423 / VKM B-1433 / Cy l20</strain>
    </source>
</reference>
<dbReference type="EMBL" id="CP002534">
    <property type="protein sequence ID" value="ADY30183.1"/>
    <property type="molecule type" value="Genomic_DNA"/>
</dbReference>
<dbReference type="RefSeq" id="WP_013621926.1">
    <property type="nucleotide sequence ID" value="NC_015167.1"/>
</dbReference>
<sequence>MNQKEKIFKQWKENTSSRIENWKKGLIDKEEELVLDFSESSLSSLENHIISKYSLVDLKNKEKNNELDGIVSYMGETLIRLIPESKWIIYTEDKTNVYYNLPCVYTKYSGSISVHFLLREILNAKTFDIIETRLKAVLKCDEEIRKHLKEN</sequence>
<gene>
    <name evidence="1" type="ordered locus">Celly_2365</name>
</gene>
<dbReference type="AlphaFoldDB" id="F0RGX9"/>
<dbReference type="STRING" id="867900.Celly_2365"/>
<dbReference type="eggNOG" id="ENOG5030U8U">
    <property type="taxonomic scope" value="Bacteria"/>
</dbReference>
<organism evidence="1 2">
    <name type="scientific">Cellulophaga lytica (strain ATCC 23178 / DSM 7489 / JCM 8516 / NBRC 14961 / NCIMB 1423 / VKM B-1433 / Cy l20)</name>
    <dbReference type="NCBI Taxonomy" id="867900"/>
    <lineage>
        <taxon>Bacteria</taxon>
        <taxon>Pseudomonadati</taxon>
        <taxon>Bacteroidota</taxon>
        <taxon>Flavobacteriia</taxon>
        <taxon>Flavobacteriales</taxon>
        <taxon>Flavobacteriaceae</taxon>
        <taxon>Cellulophaga</taxon>
    </lineage>
</organism>
<keyword evidence="2" id="KW-1185">Reference proteome</keyword>
<evidence type="ECO:0000313" key="2">
    <source>
        <dbReference type="Proteomes" id="UP000007487"/>
    </source>
</evidence>
<evidence type="ECO:0000313" key="1">
    <source>
        <dbReference type="EMBL" id="ADY30183.1"/>
    </source>
</evidence>
<evidence type="ECO:0008006" key="3">
    <source>
        <dbReference type="Google" id="ProtNLM"/>
    </source>
</evidence>
<dbReference type="KEGG" id="cly:Celly_2365"/>